<evidence type="ECO:0000256" key="4">
    <source>
        <dbReference type="ARBA" id="ARBA00022842"/>
    </source>
</evidence>
<dbReference type="AlphaFoldDB" id="A0A0G3G4R4"/>
<dbReference type="PROSITE" id="PS00710">
    <property type="entry name" value="PGM_PMM"/>
    <property type="match status" value="1"/>
</dbReference>
<feature type="binding site" evidence="8">
    <location>
        <position position="243"/>
    </location>
    <ligand>
        <name>Mg(2+)</name>
        <dbReference type="ChEBI" id="CHEBI:18420"/>
    </ligand>
</feature>
<dbReference type="NCBIfam" id="NF008139">
    <property type="entry name" value="PRK10887.1"/>
    <property type="match status" value="1"/>
</dbReference>
<dbReference type="InterPro" id="IPR005845">
    <property type="entry name" value="A-D-PHexomutase_a/b/a-II"/>
</dbReference>
<dbReference type="InterPro" id="IPR005841">
    <property type="entry name" value="Alpha-D-phosphohexomutase_SF"/>
</dbReference>
<evidence type="ECO:0000313" key="16">
    <source>
        <dbReference type="Proteomes" id="UP000064201"/>
    </source>
</evidence>
<accession>A0A0G3G4R4</accession>
<gene>
    <name evidence="8 15" type="primary">glmM</name>
    <name evidence="15" type="ORF">TVD_03565</name>
</gene>
<dbReference type="GO" id="GO:0005975">
    <property type="term" value="P:carbohydrate metabolic process"/>
    <property type="evidence" value="ECO:0007669"/>
    <property type="project" value="InterPro"/>
</dbReference>
<evidence type="ECO:0000256" key="1">
    <source>
        <dbReference type="ARBA" id="ARBA00010231"/>
    </source>
</evidence>
<feature type="binding site" evidence="8">
    <location>
        <position position="241"/>
    </location>
    <ligand>
        <name>Mg(2+)</name>
        <dbReference type="ChEBI" id="CHEBI:18420"/>
    </ligand>
</feature>
<evidence type="ECO:0000256" key="7">
    <source>
        <dbReference type="ARBA" id="ARBA00068193"/>
    </source>
</evidence>
<evidence type="ECO:0000256" key="3">
    <source>
        <dbReference type="ARBA" id="ARBA00022723"/>
    </source>
</evidence>
<dbReference type="Gene3D" id="3.30.310.50">
    <property type="entry name" value="Alpha-D-phosphohexomutase, C-terminal domain"/>
    <property type="match status" value="1"/>
</dbReference>
<dbReference type="GO" id="GO:0009252">
    <property type="term" value="P:peptidoglycan biosynthetic process"/>
    <property type="evidence" value="ECO:0007669"/>
    <property type="project" value="TreeGrafter"/>
</dbReference>
<dbReference type="InterPro" id="IPR005846">
    <property type="entry name" value="A-D-PHexomutase_a/b/a-III"/>
</dbReference>
<feature type="binding site" description="via phosphate group" evidence="8">
    <location>
        <position position="102"/>
    </location>
    <ligand>
        <name>Mg(2+)</name>
        <dbReference type="ChEBI" id="CHEBI:18420"/>
    </ligand>
</feature>
<dbReference type="GO" id="GO:0004615">
    <property type="term" value="F:phosphomannomutase activity"/>
    <property type="evidence" value="ECO:0007669"/>
    <property type="project" value="TreeGrafter"/>
</dbReference>
<dbReference type="InterPro" id="IPR036900">
    <property type="entry name" value="A-D-PHexomutase_C_sf"/>
</dbReference>
<evidence type="ECO:0000313" key="15">
    <source>
        <dbReference type="EMBL" id="AKJ94502.1"/>
    </source>
</evidence>
<evidence type="ECO:0000256" key="2">
    <source>
        <dbReference type="ARBA" id="ARBA00022553"/>
    </source>
</evidence>
<dbReference type="FunFam" id="3.40.120.10:FF:000001">
    <property type="entry name" value="Phosphoglucosamine mutase"/>
    <property type="match status" value="1"/>
</dbReference>
<dbReference type="InterPro" id="IPR006352">
    <property type="entry name" value="GlmM_bact"/>
</dbReference>
<evidence type="ECO:0000259" key="13">
    <source>
        <dbReference type="Pfam" id="PF02879"/>
    </source>
</evidence>
<evidence type="ECO:0000256" key="6">
    <source>
        <dbReference type="ARBA" id="ARBA00066330"/>
    </source>
</evidence>
<dbReference type="FunFam" id="3.30.310.50:FF:000001">
    <property type="entry name" value="Phosphoglucosamine mutase"/>
    <property type="match status" value="1"/>
</dbReference>
<organism evidence="15 16">
    <name type="scientific">Thioalkalivibrio versutus</name>
    <dbReference type="NCBI Taxonomy" id="106634"/>
    <lineage>
        <taxon>Bacteria</taxon>
        <taxon>Pseudomonadati</taxon>
        <taxon>Pseudomonadota</taxon>
        <taxon>Gammaproteobacteria</taxon>
        <taxon>Chromatiales</taxon>
        <taxon>Ectothiorhodospiraceae</taxon>
        <taxon>Thioalkalivibrio</taxon>
    </lineage>
</organism>
<dbReference type="STRING" id="106634.TVD_03565"/>
<comment type="function">
    <text evidence="8 10">Catalyzes the conversion of glucosamine-6-phosphate to glucosamine-1-phosphate.</text>
</comment>
<dbReference type="InterPro" id="IPR016055">
    <property type="entry name" value="A-D-PHexomutase_a/b/a-I/II/III"/>
</dbReference>
<dbReference type="OrthoDB" id="9803322at2"/>
<evidence type="ECO:0000259" key="11">
    <source>
        <dbReference type="Pfam" id="PF00408"/>
    </source>
</evidence>
<dbReference type="Pfam" id="PF02880">
    <property type="entry name" value="PGM_PMM_III"/>
    <property type="match status" value="1"/>
</dbReference>
<feature type="domain" description="Alpha-D-phosphohexomutase alpha/beta/alpha" evidence="12">
    <location>
        <begin position="3"/>
        <end position="135"/>
    </location>
</feature>
<reference evidence="15 16" key="1">
    <citation type="submission" date="2015-04" db="EMBL/GenBank/DDBJ databases">
        <title>Complete Sequence for the Genome of the Thioalkalivibrio versutus D301.</title>
        <authorList>
            <person name="Mu T."/>
            <person name="Zhou J."/>
            <person name="Xu X."/>
        </authorList>
    </citation>
    <scope>NUCLEOTIDE SEQUENCE [LARGE SCALE GENOMIC DNA]</scope>
    <source>
        <strain evidence="15 16">D301</strain>
    </source>
</reference>
<dbReference type="PANTHER" id="PTHR42946:SF1">
    <property type="entry name" value="PHOSPHOGLUCOMUTASE (ALPHA-D-GLUCOSE-1,6-BISPHOSPHATE-DEPENDENT)"/>
    <property type="match status" value="1"/>
</dbReference>
<comment type="PTM">
    <text evidence="8">Activated by phosphorylation.</text>
</comment>
<dbReference type="SUPFAM" id="SSF55957">
    <property type="entry name" value="Phosphoglucomutase, C-terminal domain"/>
    <property type="match status" value="1"/>
</dbReference>
<dbReference type="Pfam" id="PF00408">
    <property type="entry name" value="PGM_PMM_IV"/>
    <property type="match status" value="1"/>
</dbReference>
<dbReference type="InterPro" id="IPR050060">
    <property type="entry name" value="Phosphoglucosamine_mutase"/>
</dbReference>
<evidence type="ECO:0000256" key="9">
    <source>
        <dbReference type="RuleBase" id="RU004326"/>
    </source>
</evidence>
<dbReference type="Pfam" id="PF02878">
    <property type="entry name" value="PGM_PMM_I"/>
    <property type="match status" value="1"/>
</dbReference>
<feature type="domain" description="Alpha-D-phosphohexomutase alpha/beta/alpha" evidence="14">
    <location>
        <begin position="258"/>
        <end position="367"/>
    </location>
</feature>
<feature type="domain" description="Alpha-D-phosphohexomutase C-terminal" evidence="11">
    <location>
        <begin position="373"/>
        <end position="440"/>
    </location>
</feature>
<dbReference type="RefSeq" id="WP_018167905.1">
    <property type="nucleotide sequence ID" value="NZ_CP011367.1"/>
</dbReference>
<dbReference type="EMBL" id="CP011367">
    <property type="protein sequence ID" value="AKJ94502.1"/>
    <property type="molecule type" value="Genomic_DNA"/>
</dbReference>
<sequence length="446" mass="46656">MGKYFGTDGIRGRTGDWPMTPEFALRLGYAVGEVLGENGHRQGPVLVGKDTRVSGYMFESALEAGLSAAGLDVALLGPMPTPAIAYLTHTFRATAGVVISASHNPFHDNGFKFFTPEGDKLPDATEAAIEARLDQPAQPINSARLGKAVRIQDAAGRYVEFCKSAIPARSELRGMKIVIDCAHGATYNVSPHVFEELGAQVEILGASPDGYNINDGVGALHPENVAEQVRATGADLGIALDGDGDRVILADADGTVVDGDQILGILALARQQAGGFDGGVVGTLMTNLGLEQALGGAGIPFVRAKVGDRYVLEELRRRDWTLGGEGSGHIVCLEHTTTGDGTVAALQVAHLMHRTGQPLSALAAAIPKLPQCLINVPVSGAAAGCLEAEPVRAEVAAVEDQLGQRGRVLLRPSGTEPLVRVMVEGEDVDETRSAAERIADSIRAAI</sequence>
<evidence type="ECO:0000259" key="12">
    <source>
        <dbReference type="Pfam" id="PF02878"/>
    </source>
</evidence>
<dbReference type="InterPro" id="IPR005844">
    <property type="entry name" value="A-D-PHexomutase_a/b/a-I"/>
</dbReference>
<feature type="domain" description="Alpha-D-phosphohexomutase alpha/beta/alpha" evidence="13">
    <location>
        <begin position="157"/>
        <end position="254"/>
    </location>
</feature>
<dbReference type="SUPFAM" id="SSF53738">
    <property type="entry name" value="Phosphoglucomutase, first 3 domains"/>
    <property type="match status" value="3"/>
</dbReference>
<comment type="similarity">
    <text evidence="1 8 9">Belongs to the phosphohexose mutase family.</text>
</comment>
<keyword evidence="3 8" id="KW-0479">Metal-binding</keyword>
<dbReference type="NCBIfam" id="TIGR01455">
    <property type="entry name" value="glmM"/>
    <property type="match status" value="1"/>
</dbReference>
<dbReference type="GO" id="GO:0008966">
    <property type="term" value="F:phosphoglucosamine mutase activity"/>
    <property type="evidence" value="ECO:0007669"/>
    <property type="project" value="UniProtKB-UniRule"/>
</dbReference>
<evidence type="ECO:0000256" key="5">
    <source>
        <dbReference type="ARBA" id="ARBA00023235"/>
    </source>
</evidence>
<dbReference type="EC" id="5.4.2.10" evidence="6 8"/>
<keyword evidence="5 8" id="KW-0413">Isomerase</keyword>
<comment type="cofactor">
    <cofactor evidence="8">
        <name>Mg(2+)</name>
        <dbReference type="ChEBI" id="CHEBI:18420"/>
    </cofactor>
    <text evidence="8">Binds 1 Mg(2+) ion per subunit.</text>
</comment>
<feature type="modified residue" description="Phosphoserine" evidence="8">
    <location>
        <position position="102"/>
    </location>
</feature>
<dbReference type="KEGG" id="tvr:TVD_03565"/>
<evidence type="ECO:0000256" key="8">
    <source>
        <dbReference type="HAMAP-Rule" id="MF_01554"/>
    </source>
</evidence>
<dbReference type="Proteomes" id="UP000064201">
    <property type="component" value="Chromosome"/>
</dbReference>
<dbReference type="FunFam" id="3.40.120.10:FF:000002">
    <property type="entry name" value="Phosphoglucosamine mutase"/>
    <property type="match status" value="1"/>
</dbReference>
<dbReference type="GO" id="GO:0005829">
    <property type="term" value="C:cytosol"/>
    <property type="evidence" value="ECO:0007669"/>
    <property type="project" value="TreeGrafter"/>
</dbReference>
<dbReference type="GO" id="GO:0000287">
    <property type="term" value="F:magnesium ion binding"/>
    <property type="evidence" value="ECO:0007669"/>
    <property type="project" value="UniProtKB-UniRule"/>
</dbReference>
<protein>
    <recommendedName>
        <fullName evidence="7 8">Phosphoglucosamine mutase</fullName>
        <ecNumber evidence="6 8">5.4.2.10</ecNumber>
    </recommendedName>
</protein>
<dbReference type="GO" id="GO:0006048">
    <property type="term" value="P:UDP-N-acetylglucosamine biosynthetic process"/>
    <property type="evidence" value="ECO:0007669"/>
    <property type="project" value="TreeGrafter"/>
</dbReference>
<dbReference type="HAMAP" id="MF_01554_B">
    <property type="entry name" value="GlmM_B"/>
    <property type="match status" value="1"/>
</dbReference>
<proteinExistence type="inferred from homology"/>
<dbReference type="InterPro" id="IPR016066">
    <property type="entry name" value="A-D-PHexomutase_CS"/>
</dbReference>
<dbReference type="CDD" id="cd05802">
    <property type="entry name" value="GlmM"/>
    <property type="match status" value="1"/>
</dbReference>
<keyword evidence="16" id="KW-1185">Reference proteome</keyword>
<keyword evidence="2 8" id="KW-0597">Phosphoprotein</keyword>
<feature type="binding site" evidence="8">
    <location>
        <position position="245"/>
    </location>
    <ligand>
        <name>Mg(2+)</name>
        <dbReference type="ChEBI" id="CHEBI:18420"/>
    </ligand>
</feature>
<evidence type="ECO:0000259" key="14">
    <source>
        <dbReference type="Pfam" id="PF02880"/>
    </source>
</evidence>
<dbReference type="PRINTS" id="PR00509">
    <property type="entry name" value="PGMPMM"/>
</dbReference>
<dbReference type="PATRIC" id="fig|106634.4.peg.728"/>
<keyword evidence="4 8" id="KW-0460">Magnesium</keyword>
<evidence type="ECO:0000256" key="10">
    <source>
        <dbReference type="RuleBase" id="RU004327"/>
    </source>
</evidence>
<feature type="active site" description="Phosphoserine intermediate" evidence="8">
    <location>
        <position position="102"/>
    </location>
</feature>
<comment type="catalytic activity">
    <reaction evidence="8 10">
        <text>alpha-D-glucosamine 1-phosphate = D-glucosamine 6-phosphate</text>
        <dbReference type="Rhea" id="RHEA:23424"/>
        <dbReference type="ChEBI" id="CHEBI:58516"/>
        <dbReference type="ChEBI" id="CHEBI:58725"/>
        <dbReference type="EC" id="5.4.2.10"/>
    </reaction>
</comment>
<dbReference type="Pfam" id="PF02879">
    <property type="entry name" value="PGM_PMM_II"/>
    <property type="match status" value="1"/>
</dbReference>
<dbReference type="InterPro" id="IPR005843">
    <property type="entry name" value="A-D-PHexomutase_C"/>
</dbReference>
<dbReference type="Gene3D" id="3.40.120.10">
    <property type="entry name" value="Alpha-D-Glucose-1,6-Bisphosphate, subunit A, domain 3"/>
    <property type="match status" value="3"/>
</dbReference>
<dbReference type="PANTHER" id="PTHR42946">
    <property type="entry name" value="PHOSPHOHEXOSE MUTASE"/>
    <property type="match status" value="1"/>
</dbReference>
<name>A0A0G3G4R4_9GAMM</name>